<dbReference type="InParanoid" id="A0A067PTX6"/>
<protein>
    <recommendedName>
        <fullName evidence="7">MARVEL domain-containing protein</fullName>
    </recommendedName>
</protein>
<dbReference type="InterPro" id="IPR008253">
    <property type="entry name" value="Marvel"/>
</dbReference>
<evidence type="ECO:0000256" key="4">
    <source>
        <dbReference type="ARBA" id="ARBA00023136"/>
    </source>
</evidence>
<reference evidence="9" key="1">
    <citation type="journal article" date="2014" name="Proc. Natl. Acad. Sci. U.S.A.">
        <title>Extensive sampling of basidiomycete genomes demonstrates inadequacy of the white-rot/brown-rot paradigm for wood decay fungi.</title>
        <authorList>
            <person name="Riley R."/>
            <person name="Salamov A.A."/>
            <person name="Brown D.W."/>
            <person name="Nagy L.G."/>
            <person name="Floudas D."/>
            <person name="Held B.W."/>
            <person name="Levasseur A."/>
            <person name="Lombard V."/>
            <person name="Morin E."/>
            <person name="Otillar R."/>
            <person name="Lindquist E.A."/>
            <person name="Sun H."/>
            <person name="LaButti K.M."/>
            <person name="Schmutz J."/>
            <person name="Jabbour D."/>
            <person name="Luo H."/>
            <person name="Baker S.E."/>
            <person name="Pisabarro A.G."/>
            <person name="Walton J.D."/>
            <person name="Blanchette R.A."/>
            <person name="Henrissat B."/>
            <person name="Martin F."/>
            <person name="Cullen D."/>
            <person name="Hibbett D.S."/>
            <person name="Grigoriev I.V."/>
        </authorList>
    </citation>
    <scope>NUCLEOTIDE SEQUENCE [LARGE SCALE GENOMIC DNA]</scope>
    <source>
        <strain evidence="9">MUCL 33604</strain>
    </source>
</reference>
<dbReference type="PROSITE" id="PS51257">
    <property type="entry name" value="PROKAR_LIPOPROTEIN"/>
    <property type="match status" value="1"/>
</dbReference>
<evidence type="ECO:0000256" key="6">
    <source>
        <dbReference type="SAM" id="Phobius"/>
    </source>
</evidence>
<dbReference type="GO" id="GO:0016020">
    <property type="term" value="C:membrane"/>
    <property type="evidence" value="ECO:0007669"/>
    <property type="project" value="UniProtKB-SubCell"/>
</dbReference>
<feature type="transmembrane region" description="Helical" evidence="6">
    <location>
        <begin position="15"/>
        <end position="33"/>
    </location>
</feature>
<feature type="region of interest" description="Disordered" evidence="5">
    <location>
        <begin position="174"/>
        <end position="226"/>
    </location>
</feature>
<feature type="compositionally biased region" description="Acidic residues" evidence="5">
    <location>
        <begin position="189"/>
        <end position="198"/>
    </location>
</feature>
<feature type="transmembrane region" description="Helical" evidence="6">
    <location>
        <begin position="45"/>
        <end position="67"/>
    </location>
</feature>
<keyword evidence="4 6" id="KW-0472">Membrane</keyword>
<evidence type="ECO:0000256" key="5">
    <source>
        <dbReference type="SAM" id="MobiDB-lite"/>
    </source>
</evidence>
<evidence type="ECO:0000256" key="3">
    <source>
        <dbReference type="ARBA" id="ARBA00022989"/>
    </source>
</evidence>
<feature type="region of interest" description="Disordered" evidence="5">
    <location>
        <begin position="249"/>
        <end position="272"/>
    </location>
</feature>
<keyword evidence="3 6" id="KW-1133">Transmembrane helix</keyword>
<feature type="transmembrane region" description="Helical" evidence="6">
    <location>
        <begin position="143"/>
        <end position="164"/>
    </location>
</feature>
<dbReference type="Pfam" id="PF01284">
    <property type="entry name" value="MARVEL"/>
    <property type="match status" value="1"/>
</dbReference>
<dbReference type="AlphaFoldDB" id="A0A067PTX6"/>
<feature type="transmembrane region" description="Helical" evidence="6">
    <location>
        <begin position="87"/>
        <end position="109"/>
    </location>
</feature>
<feature type="domain" description="MARVEL" evidence="7">
    <location>
        <begin position="6"/>
        <end position="161"/>
    </location>
</feature>
<feature type="compositionally biased region" description="Polar residues" evidence="5">
    <location>
        <begin position="342"/>
        <end position="363"/>
    </location>
</feature>
<gene>
    <name evidence="8" type="ORF">JAAARDRAFT_291909</name>
</gene>
<comment type="subcellular location">
    <subcellularLocation>
        <location evidence="1">Membrane</location>
        <topology evidence="1">Multi-pass membrane protein</topology>
    </subcellularLocation>
</comment>
<keyword evidence="9" id="KW-1185">Reference proteome</keyword>
<evidence type="ECO:0000313" key="8">
    <source>
        <dbReference type="EMBL" id="KDQ57295.1"/>
    </source>
</evidence>
<dbReference type="HOGENOM" id="CLU_702205_0_0_1"/>
<feature type="compositionally biased region" description="Polar residues" evidence="5">
    <location>
        <begin position="202"/>
        <end position="216"/>
    </location>
</feature>
<evidence type="ECO:0000256" key="1">
    <source>
        <dbReference type="ARBA" id="ARBA00004141"/>
    </source>
</evidence>
<evidence type="ECO:0000256" key="2">
    <source>
        <dbReference type="ARBA" id="ARBA00022692"/>
    </source>
</evidence>
<name>A0A067PTX6_9AGAM</name>
<organism evidence="8 9">
    <name type="scientific">Jaapia argillacea MUCL 33604</name>
    <dbReference type="NCBI Taxonomy" id="933084"/>
    <lineage>
        <taxon>Eukaryota</taxon>
        <taxon>Fungi</taxon>
        <taxon>Dikarya</taxon>
        <taxon>Basidiomycota</taxon>
        <taxon>Agaricomycotina</taxon>
        <taxon>Agaricomycetes</taxon>
        <taxon>Agaricomycetidae</taxon>
        <taxon>Jaapiales</taxon>
        <taxon>Jaapiaceae</taxon>
        <taxon>Jaapia</taxon>
    </lineage>
</organism>
<evidence type="ECO:0000313" key="9">
    <source>
        <dbReference type="Proteomes" id="UP000027265"/>
    </source>
</evidence>
<dbReference type="EMBL" id="KL197720">
    <property type="protein sequence ID" value="KDQ57295.1"/>
    <property type="molecule type" value="Genomic_DNA"/>
</dbReference>
<dbReference type="STRING" id="933084.A0A067PTX6"/>
<keyword evidence="2 6" id="KW-0812">Transmembrane</keyword>
<evidence type="ECO:0000259" key="7">
    <source>
        <dbReference type="Pfam" id="PF01284"/>
    </source>
</evidence>
<dbReference type="OrthoDB" id="2218151at2759"/>
<sequence length="363" mass="38715">MIVSKPAVIFHTSQIFFNFLAMACFASVASFQAHWGTGPTGLSGFALFVSITGMLLAAFMLLVPVIYEKYDKFNRMARVLKEVRVGFILSGTGTTFAFLVAFITTISAWTEPGCKDAKNDPNAKKGGTDYIEMLPGWCMTKKAGAIFFWLAAIFWAATFILNYLDFRAGRTGRPRDPPFTHPSIPSEQLGDEEEFDDVESYHQPQETSPSRQQSAGAPQLPPFRRTTALGQESNNNLASPFSDVNRYSGVSSTTANSATVPASSAYTGVPAPASRPSMDAYGAFSDPPPSGFNAPAYAAPPAPVSALANSGGTSPVGGSGMSRTMQYADPYAAVRASIGATGPQSSTTTLPSYESHQGYSGYR</sequence>
<feature type="region of interest" description="Disordered" evidence="5">
    <location>
        <begin position="339"/>
        <end position="363"/>
    </location>
</feature>
<feature type="compositionally biased region" description="Polar residues" evidence="5">
    <location>
        <begin position="249"/>
        <end position="266"/>
    </location>
</feature>
<accession>A0A067PTX6</accession>
<proteinExistence type="predicted"/>
<dbReference type="Proteomes" id="UP000027265">
    <property type="component" value="Unassembled WGS sequence"/>
</dbReference>